<dbReference type="EMBL" id="JAPDMZ010000094">
    <property type="protein sequence ID" value="KAK0550362.1"/>
    <property type="molecule type" value="Genomic_DNA"/>
</dbReference>
<keyword evidence="3" id="KW-1185">Reference proteome</keyword>
<sequence>MTEVQHDRRQRAHTQDPLHRFYYIPTFQLNNYLLALARAYRSPPAAYVYEAIRLLRDILYTRHYYRPPSRVESPEKRHIGPDRMTFEIILDMLARAIPLHTDLSRKLSEDKREEIRSAKKAAAEAAAAAGQQPGSSAEPVIIQYGSSKRVRPFVDVYTPDAPFGSTRSAEQRPRLGPKLHPSFVLNSLQQFLNRAQAAMLPEQMHYFAQAERHLESASDAGDIFFHPGPTRIGRAYLAKLAANKEAEAAAVAAASTAKQKGKEQELEADHVAPHGRGVGGEAAPALAVPAVLPAPKTPAQTYLSLFALIYSTMIDRYPDSPHLLRAITPPTASATPSSLESASDPRRARRAREEFQEEQRQWVRDILDHPQFVRTERARSSLTSSGHLGPPGPTGYAYAARILCFHRIREWAEVQATVRECLARSFWIPPVIKPRWRATARESRNNRSERVAPPQGWTVDQIVEELKKANAAEKSMFNLTLLSQTLWAWVRVAAPSAPYTSHVEEWEQEQQARQEAADDEPAPLREEGDVPESENKEEPDEAADIALPPPSPLLEEAKPDTTRAVKSTVKALRDVYDLLRDNAILQEWERIEALSTPRQVPPAPLASEHGSDSWLSLEEPDKLPSADGAQRRQMRSDRTHPNASEAALSAQFASLARRATTNGWSRDKLWLAQMRALLLHEQRWTSRQRVPKKKADIKGHDGAVTDARQKRTHSLAKDPVVVEDVIRKKDVGEDVERSPTGTAKPSRIGDSPYSGTLRTIFGIPTHPAISPPLPPHIIPDEILYSEFIRLFTHLGDWNQAIEVLADYEQTTLPSSVNSAVADDAVGSDSAGPGSLHQSSGQDEGRLRQREWFHLGPNGGTNLSGLANGGSDNASYRSQVVNEMTLHMFDAFFRGFAQHGVQPLPMTDANVHAHLERAQQRVQRALQQMDWTQTEDGSGNGGGAGGVPPTVELLDVSRFFGMIHPSERGWSLESLLFLLEAFKRVRPDCGADSVRRRAQAREAAYLRQWNERRRAHWDPKREGAFDRGLMQGEPYKDADLPLHSFGYEEGASPTPLNPAGRPFFDHNVGPEARSLGGFAHADPTLDLWSPEQQSKAEPEQFSWTGPVGRSLFGQLFGPDQDLTSILNQNLPARIFGKRSSGNPSSSDSTDFLEVDNRGKVRGFHRAPVPRQLFWVLTALRRVTGDRAPMWVLDQWSLLLQKFGPDSDKHDQLWAEEQARMARWKRRMHSAPGELDEDADRESARQGVDEEGENPAKEEERRVTLWGTGRHGSLDLRTGEETDANRQGWHSWKFPQRRTSRVVQYLAMSAGIDDSDVRHG</sequence>
<feature type="region of interest" description="Disordered" evidence="1">
    <location>
        <begin position="1224"/>
        <end position="1261"/>
    </location>
</feature>
<organism evidence="2 3">
    <name type="scientific">Tilletia horrida</name>
    <dbReference type="NCBI Taxonomy" id="155126"/>
    <lineage>
        <taxon>Eukaryota</taxon>
        <taxon>Fungi</taxon>
        <taxon>Dikarya</taxon>
        <taxon>Basidiomycota</taxon>
        <taxon>Ustilaginomycotina</taxon>
        <taxon>Exobasidiomycetes</taxon>
        <taxon>Tilletiales</taxon>
        <taxon>Tilletiaceae</taxon>
        <taxon>Tilletia</taxon>
    </lineage>
</organism>
<evidence type="ECO:0000256" key="1">
    <source>
        <dbReference type="SAM" id="MobiDB-lite"/>
    </source>
</evidence>
<accession>A0AAN6GP94</accession>
<evidence type="ECO:0000313" key="3">
    <source>
        <dbReference type="Proteomes" id="UP001176517"/>
    </source>
</evidence>
<evidence type="ECO:0000313" key="2">
    <source>
        <dbReference type="EMBL" id="KAK0550362.1"/>
    </source>
</evidence>
<feature type="compositionally biased region" description="Low complexity" evidence="1">
    <location>
        <begin position="822"/>
        <end position="834"/>
    </location>
</feature>
<comment type="caution">
    <text evidence="2">The sequence shown here is derived from an EMBL/GenBank/DDBJ whole genome shotgun (WGS) entry which is preliminary data.</text>
</comment>
<feature type="compositionally biased region" description="Basic and acidic residues" evidence="1">
    <location>
        <begin position="343"/>
        <end position="354"/>
    </location>
</feature>
<feature type="region of interest" description="Disordered" evidence="1">
    <location>
        <begin position="689"/>
        <end position="714"/>
    </location>
</feature>
<reference evidence="2" key="1">
    <citation type="journal article" date="2023" name="PhytoFront">
        <title>Draft Genome Resources of Seven Strains of Tilletia horrida, Causal Agent of Kernel Smut of Rice.</title>
        <authorList>
            <person name="Khanal S."/>
            <person name="Antony Babu S."/>
            <person name="Zhou X.G."/>
        </authorList>
    </citation>
    <scope>NUCLEOTIDE SEQUENCE</scope>
    <source>
        <strain evidence="2">TX6</strain>
    </source>
</reference>
<feature type="region of interest" description="Disordered" evidence="1">
    <location>
        <begin position="326"/>
        <end position="354"/>
    </location>
</feature>
<dbReference type="Proteomes" id="UP001176517">
    <property type="component" value="Unassembled WGS sequence"/>
</dbReference>
<gene>
    <name evidence="2" type="primary">GYP1_1</name>
    <name evidence="2" type="ORF">OC846_003697</name>
</gene>
<name>A0AAN6GP94_9BASI</name>
<feature type="compositionally biased region" description="Basic and acidic residues" evidence="1">
    <location>
        <begin position="502"/>
        <end position="536"/>
    </location>
</feature>
<feature type="compositionally biased region" description="Polar residues" evidence="1">
    <location>
        <begin position="330"/>
        <end position="341"/>
    </location>
</feature>
<feature type="compositionally biased region" description="Basic and acidic residues" evidence="1">
    <location>
        <begin position="1239"/>
        <end position="1261"/>
    </location>
</feature>
<proteinExistence type="predicted"/>
<feature type="region of interest" description="Disordered" evidence="1">
    <location>
        <begin position="501"/>
        <end position="564"/>
    </location>
</feature>
<protein>
    <submittedName>
        <fullName evidence="2">GTPase-activating protein</fullName>
    </submittedName>
</protein>
<feature type="region of interest" description="Disordered" evidence="1">
    <location>
        <begin position="731"/>
        <end position="753"/>
    </location>
</feature>
<feature type="region of interest" description="Disordered" evidence="1">
    <location>
        <begin position="596"/>
        <end position="645"/>
    </location>
</feature>
<feature type="compositionally biased region" description="Basic and acidic residues" evidence="1">
    <location>
        <begin position="693"/>
        <end position="709"/>
    </location>
</feature>
<feature type="region of interest" description="Disordered" evidence="1">
    <location>
        <begin position="822"/>
        <end position="844"/>
    </location>
</feature>